<dbReference type="GeneID" id="87810490"/>
<feature type="region of interest" description="Disordered" evidence="5">
    <location>
        <begin position="22"/>
        <end position="50"/>
    </location>
</feature>
<dbReference type="InterPro" id="IPR036259">
    <property type="entry name" value="MFS_trans_sf"/>
</dbReference>
<evidence type="ECO:0000313" key="8">
    <source>
        <dbReference type="Proteomes" id="UP000827549"/>
    </source>
</evidence>
<feature type="transmembrane region" description="Helical" evidence="6">
    <location>
        <begin position="245"/>
        <end position="265"/>
    </location>
</feature>
<dbReference type="PANTHER" id="PTHR23507">
    <property type="entry name" value="ZGC:174356"/>
    <property type="match status" value="1"/>
</dbReference>
<evidence type="ECO:0000256" key="2">
    <source>
        <dbReference type="ARBA" id="ARBA00022692"/>
    </source>
</evidence>
<accession>A0AAF0YC82</accession>
<feature type="transmembrane region" description="Helical" evidence="6">
    <location>
        <begin position="513"/>
        <end position="535"/>
    </location>
</feature>
<protein>
    <submittedName>
        <fullName evidence="7">Major facilitator-type transporter psiT1</fullName>
    </submittedName>
</protein>
<reference evidence="7" key="1">
    <citation type="submission" date="2023-10" db="EMBL/GenBank/DDBJ databases">
        <authorList>
            <person name="Noh H."/>
        </authorList>
    </citation>
    <scope>NUCLEOTIDE SEQUENCE</scope>
    <source>
        <strain evidence="7">DUCC4014</strain>
    </source>
</reference>
<comment type="subcellular location">
    <subcellularLocation>
        <location evidence="1">Membrane</location>
        <topology evidence="1">Multi-pass membrane protein</topology>
    </subcellularLocation>
</comment>
<evidence type="ECO:0000256" key="5">
    <source>
        <dbReference type="SAM" id="MobiDB-lite"/>
    </source>
</evidence>
<dbReference type="Gene3D" id="1.20.1250.20">
    <property type="entry name" value="MFS general substrate transporter like domains"/>
    <property type="match status" value="1"/>
</dbReference>
<dbReference type="AlphaFoldDB" id="A0AAF0YC82"/>
<dbReference type="PANTHER" id="PTHR23507:SF13">
    <property type="entry name" value="MFS GENERAL SUBSTRATE TRANSPORTER"/>
    <property type="match status" value="1"/>
</dbReference>
<feature type="transmembrane region" description="Helical" evidence="6">
    <location>
        <begin position="301"/>
        <end position="320"/>
    </location>
</feature>
<dbReference type="Proteomes" id="UP000827549">
    <property type="component" value="Chromosome 5"/>
</dbReference>
<dbReference type="RefSeq" id="XP_062629823.1">
    <property type="nucleotide sequence ID" value="XM_062773839.1"/>
</dbReference>
<feature type="transmembrane region" description="Helical" evidence="6">
    <location>
        <begin position="427"/>
        <end position="445"/>
    </location>
</feature>
<feature type="transmembrane region" description="Helical" evidence="6">
    <location>
        <begin position="60"/>
        <end position="82"/>
    </location>
</feature>
<dbReference type="GO" id="GO:0016020">
    <property type="term" value="C:membrane"/>
    <property type="evidence" value="ECO:0007669"/>
    <property type="project" value="UniProtKB-SubCell"/>
</dbReference>
<evidence type="ECO:0000256" key="1">
    <source>
        <dbReference type="ARBA" id="ARBA00004141"/>
    </source>
</evidence>
<dbReference type="EMBL" id="CP086718">
    <property type="protein sequence ID" value="WOO83797.1"/>
    <property type="molecule type" value="Genomic_DNA"/>
</dbReference>
<dbReference type="SUPFAM" id="SSF103473">
    <property type="entry name" value="MFS general substrate transporter"/>
    <property type="match status" value="2"/>
</dbReference>
<evidence type="ECO:0000256" key="4">
    <source>
        <dbReference type="ARBA" id="ARBA00023136"/>
    </source>
</evidence>
<evidence type="ECO:0000256" key="3">
    <source>
        <dbReference type="ARBA" id="ARBA00022989"/>
    </source>
</evidence>
<keyword evidence="3 6" id="KW-1133">Transmembrane helix</keyword>
<keyword evidence="8" id="KW-1185">Reference proteome</keyword>
<gene>
    <name evidence="7" type="primary">psiT1_1</name>
    <name evidence="7" type="ORF">LOC62_05G007317</name>
</gene>
<evidence type="ECO:0000256" key="6">
    <source>
        <dbReference type="SAM" id="Phobius"/>
    </source>
</evidence>
<feature type="region of interest" description="Disordered" evidence="5">
    <location>
        <begin position="374"/>
        <end position="410"/>
    </location>
</feature>
<feature type="transmembrane region" description="Helical" evidence="6">
    <location>
        <begin position="212"/>
        <end position="233"/>
    </location>
</feature>
<organism evidence="7 8">
    <name type="scientific">Vanrija pseudolonga</name>
    <dbReference type="NCBI Taxonomy" id="143232"/>
    <lineage>
        <taxon>Eukaryota</taxon>
        <taxon>Fungi</taxon>
        <taxon>Dikarya</taxon>
        <taxon>Basidiomycota</taxon>
        <taxon>Agaricomycotina</taxon>
        <taxon>Tremellomycetes</taxon>
        <taxon>Trichosporonales</taxon>
        <taxon>Trichosporonaceae</taxon>
        <taxon>Vanrija</taxon>
    </lineage>
</organism>
<keyword evidence="2 6" id="KW-0812">Transmembrane</keyword>
<keyword evidence="4 6" id="KW-0472">Membrane</keyword>
<feature type="transmembrane region" description="Helical" evidence="6">
    <location>
        <begin position="340"/>
        <end position="358"/>
    </location>
</feature>
<dbReference type="GO" id="GO:0022857">
    <property type="term" value="F:transmembrane transporter activity"/>
    <property type="evidence" value="ECO:0007669"/>
    <property type="project" value="TreeGrafter"/>
</dbReference>
<sequence>MPTAVDERTPLLGAARRPISPAGAAAAPVPTAASTTEAVTTTPAPAPATSSSLFPPLARVLAASVLISLTFSVTQTALVYSFRTMTCDEYYRTREWHGVGDRCAVRAIEARTAERVALMSGLTTAASIVNLFTSAWFIQRYGVKAAMFQQTIWAALRNLTQIYAQTVGGKLGMDIITTTQLFNVLGSAGGYQLCANSYVAILSSDEARTANFGVLGGIMMLGSGLGYSFGGLAERWFGYLAPFQLAFVLLVSCTLFGMFFLPYVAPSADATKERKGGFLTPLKTFVPRMIVSPSGRTRKSYNLTFLGVGTFCSVLATGYVPLALQLVGTNLFGFTPDTSGYMMTLTLGVRAFFLALCFPKIISVGRRWFSGAAPASPSTPGSPKPQPVVHPEDADQAEVADAAGQPVSDSAPALTDTAHGAAFDLVFLRYSILLDGILTGATTFLTAGWHVYLAASVLPFASGTGSAAKGVVMELVRPEERADALSAIALVERLAQVTTIGLFGYVFAYFTDIGLPTLVFAADAAIAILAFVILLPVTMRSPARTEAA</sequence>
<proteinExistence type="predicted"/>
<name>A0AAF0YC82_9TREE</name>
<evidence type="ECO:0000313" key="7">
    <source>
        <dbReference type="EMBL" id="WOO83797.1"/>
    </source>
</evidence>